<organism evidence="1 2">
    <name type="scientific">Pseudoalteromonas carrageenovora IAM 12662</name>
    <dbReference type="NCBI Taxonomy" id="1314868"/>
    <lineage>
        <taxon>Bacteria</taxon>
        <taxon>Pseudomonadati</taxon>
        <taxon>Pseudomonadota</taxon>
        <taxon>Gammaproteobacteria</taxon>
        <taxon>Alteromonadales</taxon>
        <taxon>Pseudoalteromonadaceae</taxon>
        <taxon>Pseudoalteromonas</taxon>
    </lineage>
</organism>
<name>A0ABR9ENV2_PSEVC</name>
<protein>
    <submittedName>
        <fullName evidence="1">Uncharacterized protein</fullName>
    </submittedName>
</protein>
<keyword evidence="2" id="KW-1185">Reference proteome</keyword>
<dbReference type="EMBL" id="AQGW01000018">
    <property type="protein sequence ID" value="MBE0382227.1"/>
    <property type="molecule type" value="Genomic_DNA"/>
</dbReference>
<dbReference type="Proteomes" id="UP000615003">
    <property type="component" value="Unassembled WGS sequence"/>
</dbReference>
<accession>A0ABR9ENV2</accession>
<gene>
    <name evidence="1" type="ORF">PCARR_a0518</name>
</gene>
<reference evidence="1 2" key="1">
    <citation type="submission" date="2015-06" db="EMBL/GenBank/DDBJ databases">
        <title>Genome sequence of Pseudoalteromonas carrageenovora.</title>
        <authorList>
            <person name="Xie B.-B."/>
            <person name="Rong J.-C."/>
            <person name="Qin Q.-L."/>
            <person name="Zhang Y.-Z."/>
        </authorList>
    </citation>
    <scope>NUCLEOTIDE SEQUENCE [LARGE SCALE GENOMIC DNA]</scope>
    <source>
        <strain evidence="1 2">IAM 12662</strain>
    </source>
</reference>
<comment type="caution">
    <text evidence="1">The sequence shown here is derived from an EMBL/GenBank/DDBJ whole genome shotgun (WGS) entry which is preliminary data.</text>
</comment>
<sequence length="43" mass="4917">MFNYCVFDAAFDSGLIDFSWCRLGINAEIFSCEIISNFSRLLS</sequence>
<proteinExistence type="predicted"/>
<evidence type="ECO:0000313" key="2">
    <source>
        <dbReference type="Proteomes" id="UP000615003"/>
    </source>
</evidence>
<evidence type="ECO:0000313" key="1">
    <source>
        <dbReference type="EMBL" id="MBE0382227.1"/>
    </source>
</evidence>